<comment type="caution">
    <text evidence="1">The sequence shown here is derived from an EMBL/GenBank/DDBJ whole genome shotgun (WGS) entry which is preliminary data.</text>
</comment>
<gene>
    <name evidence="1" type="ORF">IZO911_LOCUS267</name>
</gene>
<protein>
    <submittedName>
        <fullName evidence="1">Uncharacterized protein</fullName>
    </submittedName>
</protein>
<dbReference type="Proteomes" id="UP000663860">
    <property type="component" value="Unassembled WGS sequence"/>
</dbReference>
<organism evidence="1 2">
    <name type="scientific">Adineta steineri</name>
    <dbReference type="NCBI Taxonomy" id="433720"/>
    <lineage>
        <taxon>Eukaryota</taxon>
        <taxon>Metazoa</taxon>
        <taxon>Spiralia</taxon>
        <taxon>Gnathifera</taxon>
        <taxon>Rotifera</taxon>
        <taxon>Eurotatoria</taxon>
        <taxon>Bdelloidea</taxon>
        <taxon>Adinetida</taxon>
        <taxon>Adinetidae</taxon>
        <taxon>Adineta</taxon>
    </lineage>
</organism>
<evidence type="ECO:0000313" key="1">
    <source>
        <dbReference type="EMBL" id="CAF0712596.1"/>
    </source>
</evidence>
<name>A0A813LZN3_9BILA</name>
<sequence length="160" mass="18277">MSKSSENNRAVFNKVQKKLSKLEIKPKQNDIELILDYFNFDLNETIEAFRNLSANEILQDCRQSSTKNKQIHEQRRRTLTLKTSSNLIEPSPNQGELNEFASFIIAFLNIMCDDDDLIIIDGDDNNLITIGDDEDVIIIENNHLTIIMARSSSAMITIQS</sequence>
<dbReference type="EMBL" id="CAJNOE010000001">
    <property type="protein sequence ID" value="CAF0712596.1"/>
    <property type="molecule type" value="Genomic_DNA"/>
</dbReference>
<reference evidence="1" key="1">
    <citation type="submission" date="2021-02" db="EMBL/GenBank/DDBJ databases">
        <authorList>
            <person name="Nowell W R."/>
        </authorList>
    </citation>
    <scope>NUCLEOTIDE SEQUENCE</scope>
</reference>
<evidence type="ECO:0000313" key="2">
    <source>
        <dbReference type="Proteomes" id="UP000663860"/>
    </source>
</evidence>
<proteinExistence type="predicted"/>
<accession>A0A813LZN3</accession>
<dbReference type="AlphaFoldDB" id="A0A813LZN3"/>